<reference evidence="1" key="1">
    <citation type="submission" date="2020-03" db="EMBL/GenBank/DDBJ databases">
        <title>The deep terrestrial virosphere.</title>
        <authorList>
            <person name="Holmfeldt K."/>
            <person name="Nilsson E."/>
            <person name="Simone D."/>
            <person name="Lopez-Fernandez M."/>
            <person name="Wu X."/>
            <person name="de Brujin I."/>
            <person name="Lundin D."/>
            <person name="Andersson A."/>
            <person name="Bertilsson S."/>
            <person name="Dopson M."/>
        </authorList>
    </citation>
    <scope>NUCLEOTIDE SEQUENCE</scope>
    <source>
        <strain evidence="1">MM415B01376</strain>
    </source>
</reference>
<dbReference type="Gene3D" id="3.30.2000.40">
    <property type="entry name" value="Myoviridae tail sheath stabiliser"/>
    <property type="match status" value="1"/>
</dbReference>
<dbReference type="InterPro" id="IPR038553">
    <property type="entry name" value="T4-gp15_tss_sf"/>
</dbReference>
<name>A0A6M3INM5_9ZZZZ</name>
<sequence length="207" mass="23989">MTAWTWLYEKKDDEMLPIMSMQLNSVEFSPDRLGNRLKRIITSRNIDDGTIEKFLNPIPYNFGFQLSIWSLHMVDVDQILEQILPYFAPYIIMRINIAELDATFDVKVIFNGCSPDITNEYTDEERRVLMWNLDFMVHGYLFQPSSDSALIKKIITNYYTNEDSFNDRSTESTFTSAASGESVSTIHTGLGYDADSEILYSYERFGD</sequence>
<evidence type="ECO:0000313" key="1">
    <source>
        <dbReference type="EMBL" id="QJA59003.1"/>
    </source>
</evidence>
<organism evidence="1">
    <name type="scientific">viral metagenome</name>
    <dbReference type="NCBI Taxonomy" id="1070528"/>
    <lineage>
        <taxon>unclassified sequences</taxon>
        <taxon>metagenomes</taxon>
        <taxon>organismal metagenomes</taxon>
    </lineage>
</organism>
<accession>A0A6M3INM5</accession>
<dbReference type="Pfam" id="PF16724">
    <property type="entry name" value="T4-gp15_tss"/>
    <property type="match status" value="1"/>
</dbReference>
<dbReference type="InterPro" id="IPR031997">
    <property type="entry name" value="T4-gp15_tss"/>
</dbReference>
<protein>
    <submittedName>
        <fullName evidence="1">Putative tail sheath stabilizer</fullName>
    </submittedName>
</protein>
<gene>
    <name evidence="1" type="ORF">MM415B01376_0016</name>
</gene>
<dbReference type="AlphaFoldDB" id="A0A6M3INM5"/>
<dbReference type="EMBL" id="MT141350">
    <property type="protein sequence ID" value="QJA59003.1"/>
    <property type="molecule type" value="Genomic_DNA"/>
</dbReference>
<proteinExistence type="predicted"/>